<feature type="transmembrane region" description="Helical" evidence="6">
    <location>
        <begin position="332"/>
        <end position="349"/>
    </location>
</feature>
<dbReference type="Pfam" id="PF00892">
    <property type="entry name" value="EamA"/>
    <property type="match status" value="2"/>
</dbReference>
<keyword evidence="3 6" id="KW-0812">Transmembrane</keyword>
<dbReference type="InterPro" id="IPR050638">
    <property type="entry name" value="AA-Vitamin_Transporters"/>
</dbReference>
<sequence length="352" mass="37833">MNERAQLFERKSCNHIGAFDNSKQRFQSIILSWEEAQARSCVMTHKASATQKLTSSISSKPQGLSIWATVLMILIFALWGGQQVAIKIGNTELAPIFQAGIRSIGASVLMTMWFLVKGTPPWRMGVGPGAAALLGVLFTLDFALLFLGLNETTASRGTILYYTGPIMIAVGAAVILPSERIGRLGIAGFGLAFLGVLAVLWRNETIANHTSITGDLLCLGAAAAWASTILVIKVTRLIHVPANAVLYFQLLGSAIALPLLSYLVGEEWSAPQSAVVVQAVLFQVVFVAFLSYLVFFWMLQRFSAGTLSAYSFLAPVFGVLLSNQLLGEQVSPLFAIGTLMVVCGLYLVAKGK</sequence>
<feature type="transmembrane region" description="Helical" evidence="6">
    <location>
        <begin position="128"/>
        <end position="147"/>
    </location>
</feature>
<evidence type="ECO:0000256" key="5">
    <source>
        <dbReference type="ARBA" id="ARBA00023136"/>
    </source>
</evidence>
<feature type="domain" description="EamA" evidence="7">
    <location>
        <begin position="213"/>
        <end position="348"/>
    </location>
</feature>
<evidence type="ECO:0000256" key="1">
    <source>
        <dbReference type="ARBA" id="ARBA00004141"/>
    </source>
</evidence>
<dbReference type="InterPro" id="IPR000620">
    <property type="entry name" value="EamA_dom"/>
</dbReference>
<feature type="transmembrane region" description="Helical" evidence="6">
    <location>
        <begin position="184"/>
        <end position="201"/>
    </location>
</feature>
<evidence type="ECO:0000256" key="4">
    <source>
        <dbReference type="ARBA" id="ARBA00022989"/>
    </source>
</evidence>
<feature type="transmembrane region" description="Helical" evidence="6">
    <location>
        <begin position="93"/>
        <end position="116"/>
    </location>
</feature>
<reference evidence="8 9" key="1">
    <citation type="submission" date="2018-02" db="EMBL/GenBank/DDBJ databases">
        <title>The draft genome of Phyllobacterium sp. 1N-3.</title>
        <authorList>
            <person name="Liu L."/>
            <person name="Li L."/>
            <person name="Zhang X."/>
            <person name="Wang T."/>
            <person name="Liang L."/>
        </authorList>
    </citation>
    <scope>NUCLEOTIDE SEQUENCE [LARGE SCALE GENOMIC DNA]</scope>
    <source>
        <strain evidence="8 9">1N-3</strain>
    </source>
</reference>
<dbReference type="SUPFAM" id="SSF103481">
    <property type="entry name" value="Multidrug resistance efflux transporter EmrE"/>
    <property type="match status" value="2"/>
</dbReference>
<dbReference type="AlphaFoldDB" id="A0A2S9ISL0"/>
<feature type="transmembrane region" description="Helical" evidence="6">
    <location>
        <begin position="307"/>
        <end position="326"/>
    </location>
</feature>
<keyword evidence="4 6" id="KW-1133">Transmembrane helix</keyword>
<evidence type="ECO:0000256" key="3">
    <source>
        <dbReference type="ARBA" id="ARBA00022692"/>
    </source>
</evidence>
<feature type="domain" description="EamA" evidence="7">
    <location>
        <begin position="68"/>
        <end position="200"/>
    </location>
</feature>
<evidence type="ECO:0000256" key="6">
    <source>
        <dbReference type="SAM" id="Phobius"/>
    </source>
</evidence>
<proteinExistence type="inferred from homology"/>
<gene>
    <name evidence="8" type="ORF">C5748_09555</name>
</gene>
<organism evidence="8 9">
    <name type="scientific">Phyllobacterium phragmitis</name>
    <dbReference type="NCBI Taxonomy" id="2670329"/>
    <lineage>
        <taxon>Bacteria</taxon>
        <taxon>Pseudomonadati</taxon>
        <taxon>Pseudomonadota</taxon>
        <taxon>Alphaproteobacteria</taxon>
        <taxon>Hyphomicrobiales</taxon>
        <taxon>Phyllobacteriaceae</taxon>
        <taxon>Phyllobacterium</taxon>
    </lineage>
</organism>
<dbReference type="GO" id="GO:0016020">
    <property type="term" value="C:membrane"/>
    <property type="evidence" value="ECO:0007669"/>
    <property type="project" value="UniProtKB-SubCell"/>
</dbReference>
<feature type="transmembrane region" description="Helical" evidence="6">
    <location>
        <begin position="64"/>
        <end position="81"/>
    </location>
</feature>
<feature type="transmembrane region" description="Helical" evidence="6">
    <location>
        <begin position="244"/>
        <end position="263"/>
    </location>
</feature>
<dbReference type="InterPro" id="IPR037185">
    <property type="entry name" value="EmrE-like"/>
</dbReference>
<feature type="transmembrane region" description="Helical" evidence="6">
    <location>
        <begin position="213"/>
        <end position="232"/>
    </location>
</feature>
<comment type="caution">
    <text evidence="8">The sequence shown here is derived from an EMBL/GenBank/DDBJ whole genome shotgun (WGS) entry which is preliminary data.</text>
</comment>
<evidence type="ECO:0000259" key="7">
    <source>
        <dbReference type="Pfam" id="PF00892"/>
    </source>
</evidence>
<protein>
    <submittedName>
        <fullName evidence="8">EamA family transporter</fullName>
    </submittedName>
</protein>
<dbReference type="PANTHER" id="PTHR32322">
    <property type="entry name" value="INNER MEMBRANE TRANSPORTER"/>
    <property type="match status" value="1"/>
</dbReference>
<dbReference type="Proteomes" id="UP000239434">
    <property type="component" value="Unassembled WGS sequence"/>
</dbReference>
<feature type="transmembrane region" description="Helical" evidence="6">
    <location>
        <begin position="275"/>
        <end position="295"/>
    </location>
</feature>
<dbReference type="EMBL" id="PVBR01000006">
    <property type="protein sequence ID" value="PRD43511.1"/>
    <property type="molecule type" value="Genomic_DNA"/>
</dbReference>
<feature type="transmembrane region" description="Helical" evidence="6">
    <location>
        <begin position="159"/>
        <end position="177"/>
    </location>
</feature>
<keyword evidence="5 6" id="KW-0472">Membrane</keyword>
<evidence type="ECO:0000256" key="2">
    <source>
        <dbReference type="ARBA" id="ARBA00007362"/>
    </source>
</evidence>
<evidence type="ECO:0000313" key="9">
    <source>
        <dbReference type="Proteomes" id="UP000239434"/>
    </source>
</evidence>
<comment type="similarity">
    <text evidence="2">Belongs to the EamA transporter family.</text>
</comment>
<dbReference type="PANTHER" id="PTHR32322:SF2">
    <property type="entry name" value="EAMA DOMAIN-CONTAINING PROTEIN"/>
    <property type="match status" value="1"/>
</dbReference>
<comment type="subcellular location">
    <subcellularLocation>
        <location evidence="1">Membrane</location>
        <topology evidence="1">Multi-pass membrane protein</topology>
    </subcellularLocation>
</comment>
<keyword evidence="9" id="KW-1185">Reference proteome</keyword>
<accession>A0A2S9ISL0</accession>
<evidence type="ECO:0000313" key="8">
    <source>
        <dbReference type="EMBL" id="PRD43511.1"/>
    </source>
</evidence>
<name>A0A2S9ISL0_9HYPH</name>